<evidence type="ECO:0000313" key="1">
    <source>
        <dbReference type="EMBL" id="CAI0558715.1"/>
    </source>
</evidence>
<keyword evidence="2" id="KW-1185">Reference proteome</keyword>
<dbReference type="EMBL" id="CAMGYJ010000011">
    <property type="protein sequence ID" value="CAI0558715.1"/>
    <property type="molecule type" value="Genomic_DNA"/>
</dbReference>
<comment type="caution">
    <text evidence="1">The sequence shown here is derived from an EMBL/GenBank/DDBJ whole genome shotgun (WGS) entry which is preliminary data.</text>
</comment>
<organism evidence="1 2">
    <name type="scientific">Linum tenue</name>
    <dbReference type="NCBI Taxonomy" id="586396"/>
    <lineage>
        <taxon>Eukaryota</taxon>
        <taxon>Viridiplantae</taxon>
        <taxon>Streptophyta</taxon>
        <taxon>Embryophyta</taxon>
        <taxon>Tracheophyta</taxon>
        <taxon>Spermatophyta</taxon>
        <taxon>Magnoliopsida</taxon>
        <taxon>eudicotyledons</taxon>
        <taxon>Gunneridae</taxon>
        <taxon>Pentapetalae</taxon>
        <taxon>rosids</taxon>
        <taxon>fabids</taxon>
        <taxon>Malpighiales</taxon>
        <taxon>Linaceae</taxon>
        <taxon>Linum</taxon>
    </lineage>
</organism>
<protein>
    <submittedName>
        <fullName evidence="1">Uncharacterized protein</fullName>
    </submittedName>
</protein>
<name>A0AAV0RM59_9ROSI</name>
<evidence type="ECO:0000313" key="2">
    <source>
        <dbReference type="Proteomes" id="UP001154282"/>
    </source>
</evidence>
<reference evidence="1" key="1">
    <citation type="submission" date="2022-08" db="EMBL/GenBank/DDBJ databases">
        <authorList>
            <person name="Gutierrez-Valencia J."/>
        </authorList>
    </citation>
    <scope>NUCLEOTIDE SEQUENCE</scope>
</reference>
<proteinExistence type="predicted"/>
<dbReference type="AlphaFoldDB" id="A0AAV0RM59"/>
<dbReference type="Proteomes" id="UP001154282">
    <property type="component" value="Unassembled WGS sequence"/>
</dbReference>
<gene>
    <name evidence="1" type="ORF">LITE_LOCUS48888</name>
</gene>
<accession>A0AAV0RM59</accession>
<sequence length="261" mass="29981">MLNVLKEELGLEGNRERNMKLVHMVKLSKSTKGRGRGSRRPPVAAAVKQFLLVALGSLLVPTSSRICKFDYAEYLAGRVEDIRTFNWSGHVARQLKVELTVTKKREGEARARGADMQWVNGDIQFLMLHLMDFLKVRGIATNTIPSCSYWFEPRVDNLCLAVPKAELYDVAPVLLSREEVRSRFFPGRGRREWESGTSSSAPHTATPRLYTTEWWEETDLESLDTDELKALQSLTEKVKDKWDSWRESVRRVAIERQQDKN</sequence>